<dbReference type="GO" id="GO:0030686">
    <property type="term" value="C:90S preribosome"/>
    <property type="evidence" value="ECO:0007669"/>
    <property type="project" value="TreeGrafter"/>
</dbReference>
<evidence type="ECO:0000313" key="4">
    <source>
        <dbReference type="Ensembl" id="ENSLLEP00000014462.1"/>
    </source>
</evidence>
<dbReference type="SUPFAM" id="SSF48371">
    <property type="entry name" value="ARM repeat"/>
    <property type="match status" value="2"/>
</dbReference>
<dbReference type="GO" id="GO:0000447">
    <property type="term" value="P:endonucleolytic cleavage in ITS1 to separate SSU-rRNA from 5.8S rRNA and LSU-rRNA from tricistronic rRNA transcript (SSU-rRNA, 5.8S rRNA, LSU-rRNA)"/>
    <property type="evidence" value="ECO:0007669"/>
    <property type="project" value="TreeGrafter"/>
</dbReference>
<proteinExistence type="predicted"/>
<feature type="compositionally biased region" description="Basic and acidic residues" evidence="3">
    <location>
        <begin position="34"/>
        <end position="44"/>
    </location>
</feature>
<name>A0A8C5MKA5_9ANUR</name>
<dbReference type="PANTHER" id="PTHR13102">
    <property type="entry name" value="NUCLEOLAR PROTEIN 9"/>
    <property type="match status" value="1"/>
</dbReference>
<evidence type="ECO:0000256" key="1">
    <source>
        <dbReference type="ARBA" id="ARBA00022737"/>
    </source>
</evidence>
<dbReference type="GeneTree" id="ENSGT00390000004964"/>
<reference evidence="4" key="1">
    <citation type="submission" date="2025-08" db="UniProtKB">
        <authorList>
            <consortium name="Ensembl"/>
        </authorList>
    </citation>
    <scope>IDENTIFICATION</scope>
</reference>
<gene>
    <name evidence="4" type="primary">NOP9</name>
</gene>
<dbReference type="Ensembl" id="ENSLLET00000015027.1">
    <property type="protein sequence ID" value="ENSLLEP00000014462.1"/>
    <property type="gene ID" value="ENSLLEG00000009198.1"/>
</dbReference>
<dbReference type="InterPro" id="IPR016024">
    <property type="entry name" value="ARM-type_fold"/>
</dbReference>
<dbReference type="InterPro" id="IPR001313">
    <property type="entry name" value="Pumilio_RNA-bd_rpt"/>
</dbReference>
<dbReference type="GO" id="GO:0005730">
    <property type="term" value="C:nucleolus"/>
    <property type="evidence" value="ECO:0007669"/>
    <property type="project" value="TreeGrafter"/>
</dbReference>
<organism evidence="4 5">
    <name type="scientific">Leptobrachium leishanense</name>
    <name type="common">Leishan spiny toad</name>
    <dbReference type="NCBI Taxonomy" id="445787"/>
    <lineage>
        <taxon>Eukaryota</taxon>
        <taxon>Metazoa</taxon>
        <taxon>Chordata</taxon>
        <taxon>Craniata</taxon>
        <taxon>Vertebrata</taxon>
        <taxon>Euteleostomi</taxon>
        <taxon>Amphibia</taxon>
        <taxon>Batrachia</taxon>
        <taxon>Anura</taxon>
        <taxon>Pelobatoidea</taxon>
        <taxon>Megophryidae</taxon>
        <taxon>Leptobrachium</taxon>
    </lineage>
</organism>
<dbReference type="PANTHER" id="PTHR13102:SF0">
    <property type="entry name" value="NUCLEOLAR PROTEIN 9"/>
    <property type="match status" value="1"/>
</dbReference>
<sequence>MGTERKKRLAPQHEKATRGPDTQGGAPPRKQPKHTKDGAKKDPAEPPLPRLDPKSVGYFRRVGDTLQQDFESDEDRGLFIRNVFNEVQGNELALATDMSGSIVLQKLLAVATSAQLCQMLAVLRENWQAVCWHRSGAHVIETALLRFPQLQNQQETEEDEAGEDTGPGCSLEELVLSLGAEVKEKFLEYNQNVHGSFIVRTLFQVLSGVILNPESNKRKGGQALAVKSEFEAPETFLEQLQDLCGCFADHVGVFATHRIASLGMQVALQVLHRKVPSACAKLCDQVIEYLSSRNVQAESSSLLMFLKDEKSSRLLERILEVSDKKQLLRVYRIHFKGQLETLSCHPIANYTVQRLISATRTKKMFISVFDELCEGLENILAKGHMGIITTLAEGCKRLKRRQSELLSQLMEAFHCVEPTSRQAACVPLFLSLLTYEIYYAVPEDDDEAPAEHQISGDRKLESLNYHGSLLVQHLLHFEDPLPALNSLGSMTEVDLLTIACNQAGSHIFDAMLGSATITDKQRKKVLRKLRAHCMQLACNKHGSRVLDRIWAASTMGVKEEIAQKLVERLSELQSDPVGHHIARNFALTHFVKRRKDWDEHQQAENKRRKMFSDILDD</sequence>
<dbReference type="GO" id="GO:0000480">
    <property type="term" value="P:endonucleolytic cleavage in 5'-ETS of tricistronic rRNA transcript (SSU-rRNA, 5.8S rRNA, LSU-rRNA)"/>
    <property type="evidence" value="ECO:0007669"/>
    <property type="project" value="TreeGrafter"/>
</dbReference>
<feature type="repeat" description="Pumilio" evidence="2">
    <location>
        <begin position="86"/>
        <end position="121"/>
    </location>
</feature>
<evidence type="ECO:0000256" key="2">
    <source>
        <dbReference type="PROSITE-ProRule" id="PRU00317"/>
    </source>
</evidence>
<dbReference type="GO" id="GO:0000472">
    <property type="term" value="P:endonucleolytic cleavage to generate mature 5'-end of SSU-rRNA from (SSU-rRNA, 5.8S rRNA, LSU-rRNA)"/>
    <property type="evidence" value="ECO:0007669"/>
    <property type="project" value="TreeGrafter"/>
</dbReference>
<dbReference type="GO" id="GO:0030688">
    <property type="term" value="C:preribosome, small subunit precursor"/>
    <property type="evidence" value="ECO:0007669"/>
    <property type="project" value="TreeGrafter"/>
</dbReference>
<evidence type="ECO:0000256" key="3">
    <source>
        <dbReference type="SAM" id="MobiDB-lite"/>
    </source>
</evidence>
<dbReference type="InterPro" id="IPR040000">
    <property type="entry name" value="NOP9"/>
</dbReference>
<dbReference type="SMART" id="SM00025">
    <property type="entry name" value="Pumilio"/>
    <property type="match status" value="7"/>
</dbReference>
<evidence type="ECO:0000313" key="5">
    <source>
        <dbReference type="Proteomes" id="UP000694569"/>
    </source>
</evidence>
<dbReference type="Pfam" id="PF22493">
    <property type="entry name" value="PUF_NOP9"/>
    <property type="match status" value="1"/>
</dbReference>
<dbReference type="Proteomes" id="UP000694569">
    <property type="component" value="Unplaced"/>
</dbReference>
<feature type="compositionally biased region" description="Basic residues" evidence="3">
    <location>
        <begin position="1"/>
        <end position="10"/>
    </location>
</feature>
<dbReference type="GO" id="GO:0003723">
    <property type="term" value="F:RNA binding"/>
    <property type="evidence" value="ECO:0007669"/>
    <property type="project" value="InterPro"/>
</dbReference>
<dbReference type="Gene3D" id="1.25.10.10">
    <property type="entry name" value="Leucine-rich Repeat Variant"/>
    <property type="match status" value="3"/>
</dbReference>
<keyword evidence="1" id="KW-0677">Repeat</keyword>
<feature type="region of interest" description="Disordered" evidence="3">
    <location>
        <begin position="1"/>
        <end position="56"/>
    </location>
</feature>
<protein>
    <submittedName>
        <fullName evidence="4">NOP9 nucleolar protein</fullName>
    </submittedName>
</protein>
<keyword evidence="5" id="KW-1185">Reference proteome</keyword>
<accession>A0A8C5MKA5</accession>
<dbReference type="GO" id="GO:0000056">
    <property type="term" value="P:ribosomal small subunit export from nucleus"/>
    <property type="evidence" value="ECO:0007669"/>
    <property type="project" value="TreeGrafter"/>
</dbReference>
<dbReference type="InterPro" id="IPR011989">
    <property type="entry name" value="ARM-like"/>
</dbReference>
<dbReference type="OrthoDB" id="9987665at2759"/>
<reference evidence="4" key="2">
    <citation type="submission" date="2025-09" db="UniProtKB">
        <authorList>
            <consortium name="Ensembl"/>
        </authorList>
    </citation>
    <scope>IDENTIFICATION</scope>
</reference>
<dbReference type="AlphaFoldDB" id="A0A8C5MKA5"/>
<dbReference type="PROSITE" id="PS50302">
    <property type="entry name" value="PUM"/>
    <property type="match status" value="1"/>
</dbReference>